<dbReference type="NCBIfam" id="TIGR02292">
    <property type="entry name" value="ygfB_yecA"/>
    <property type="match status" value="1"/>
</dbReference>
<evidence type="ECO:0000313" key="2">
    <source>
        <dbReference type="Proteomes" id="UP001267710"/>
    </source>
</evidence>
<evidence type="ECO:0000313" key="1">
    <source>
        <dbReference type="EMBL" id="MDR6213159.1"/>
    </source>
</evidence>
<proteinExistence type="predicted"/>
<dbReference type="Proteomes" id="UP001267710">
    <property type="component" value="Unassembled WGS sequence"/>
</dbReference>
<dbReference type="SUPFAM" id="SSF103642">
    <property type="entry name" value="Sec-C motif"/>
    <property type="match status" value="1"/>
</dbReference>
<dbReference type="Pfam" id="PF03695">
    <property type="entry name" value="UPF0149"/>
    <property type="match status" value="1"/>
</dbReference>
<dbReference type="InterPro" id="IPR011978">
    <property type="entry name" value="YgfB-like"/>
</dbReference>
<protein>
    <recommendedName>
        <fullName evidence="3">Zinc chelation protein SecC</fullName>
    </recommendedName>
</protein>
<dbReference type="Gene3D" id="3.10.450.50">
    <property type="match status" value="1"/>
</dbReference>
<sequence>MSASTPATDAATAAPVTSALGADELDELDTLLDDLRSRAEEIPQWEFCDGFLTALICTRRPIPAAEYLPMLLGDGAELDVAEGEPLPLLPAFKDAAQQARFLELWDLRWNEVTAQLDADVKSLDEDMAFQPEAMDMRGAIAALPEEERADMEGQEIPSFGQVWALGFMFAVENWPEDWAAPRDKEAAQWLDDAMDAIVALTEDDTGKPEVCMYTEDGPPSTSQARVETFGEAIWAVYDLRQLWKSMGPRVESIRKEATPGRNDACSCGSGKKYKKCCGANA</sequence>
<dbReference type="EMBL" id="JAVIZX010000001">
    <property type="protein sequence ID" value="MDR6213159.1"/>
    <property type="molecule type" value="Genomic_DNA"/>
</dbReference>
<dbReference type="PANTHER" id="PTHR33747">
    <property type="entry name" value="UPF0225 PROTEIN SCO1677"/>
    <property type="match status" value="1"/>
</dbReference>
<keyword evidence="2" id="KW-1185">Reference proteome</keyword>
<name>A0ABU1IA47_9BURK</name>
<dbReference type="PANTHER" id="PTHR33747:SF1">
    <property type="entry name" value="ADENYLATE CYCLASE-ASSOCIATED CAP C-TERMINAL DOMAIN-CONTAINING PROTEIN"/>
    <property type="match status" value="1"/>
</dbReference>
<reference evidence="1 2" key="1">
    <citation type="submission" date="2023-08" db="EMBL/GenBank/DDBJ databases">
        <title>Functional and genomic diversity of the sorghum phyllosphere microbiome.</title>
        <authorList>
            <person name="Shade A."/>
        </authorList>
    </citation>
    <scope>NUCLEOTIDE SEQUENCE [LARGE SCALE GENOMIC DNA]</scope>
    <source>
        <strain evidence="1 2">SORGH_AS_0335</strain>
    </source>
</reference>
<dbReference type="InterPro" id="IPR004027">
    <property type="entry name" value="SEC_C_motif"/>
</dbReference>
<dbReference type="InterPro" id="IPR036255">
    <property type="entry name" value="YgfB-like_sf"/>
</dbReference>
<comment type="caution">
    <text evidence="1">The sequence shown here is derived from an EMBL/GenBank/DDBJ whole genome shotgun (WGS) entry which is preliminary data.</text>
</comment>
<dbReference type="RefSeq" id="WP_309826461.1">
    <property type="nucleotide sequence ID" value="NZ_JAVIZX010000001.1"/>
</dbReference>
<dbReference type="SUPFAM" id="SSF101327">
    <property type="entry name" value="YgfB-like"/>
    <property type="match status" value="1"/>
</dbReference>
<accession>A0ABU1IA47</accession>
<gene>
    <name evidence="1" type="ORF">QE399_000848</name>
</gene>
<organism evidence="1 2">
    <name type="scientific">Paracidovorax wautersii</name>
    <dbReference type="NCBI Taxonomy" id="1177982"/>
    <lineage>
        <taxon>Bacteria</taxon>
        <taxon>Pseudomonadati</taxon>
        <taxon>Pseudomonadota</taxon>
        <taxon>Betaproteobacteria</taxon>
        <taxon>Burkholderiales</taxon>
        <taxon>Comamonadaceae</taxon>
        <taxon>Paracidovorax</taxon>
    </lineage>
</organism>
<dbReference type="Pfam" id="PF02810">
    <property type="entry name" value="SEC-C"/>
    <property type="match status" value="1"/>
</dbReference>
<evidence type="ECO:0008006" key="3">
    <source>
        <dbReference type="Google" id="ProtNLM"/>
    </source>
</evidence>